<dbReference type="Proteomes" id="UP001604277">
    <property type="component" value="Unassembled WGS sequence"/>
</dbReference>
<accession>A0ABD1P1N5</accession>
<reference evidence="3" key="1">
    <citation type="submission" date="2024-07" db="EMBL/GenBank/DDBJ databases">
        <title>Two chromosome-level genome assemblies of Korean endemic species Abeliophyllum distichum and Forsythia ovata (Oleaceae).</title>
        <authorList>
            <person name="Jang H."/>
        </authorList>
    </citation>
    <scope>NUCLEOTIDE SEQUENCE [LARGE SCALE GENOMIC DNA]</scope>
</reference>
<comment type="caution">
    <text evidence="2">The sequence shown here is derived from an EMBL/GenBank/DDBJ whole genome shotgun (WGS) entry which is preliminary data.</text>
</comment>
<feature type="region of interest" description="Disordered" evidence="1">
    <location>
        <begin position="1"/>
        <end position="31"/>
    </location>
</feature>
<dbReference type="EMBL" id="JBFOLJ010000045">
    <property type="protein sequence ID" value="KAL2457044.1"/>
    <property type="molecule type" value="Genomic_DNA"/>
</dbReference>
<evidence type="ECO:0000313" key="3">
    <source>
        <dbReference type="Proteomes" id="UP001604277"/>
    </source>
</evidence>
<name>A0ABD1P1N5_9LAMI</name>
<proteinExistence type="predicted"/>
<evidence type="ECO:0000313" key="2">
    <source>
        <dbReference type="EMBL" id="KAL2457044.1"/>
    </source>
</evidence>
<keyword evidence="3" id="KW-1185">Reference proteome</keyword>
<sequence>MFGASFFTPGASSSKPPPQKMPNAPASDHTNEESIVSLFQALRNQLGQDLRSITSNEIEVISIRWTFSRVTPSYLPAMSQSFGSYRKYWMIITTLLLSQDAGMRL</sequence>
<gene>
    <name evidence="2" type="ORF">Fot_56455</name>
</gene>
<protein>
    <submittedName>
        <fullName evidence="2">Uncharacterized protein</fullName>
    </submittedName>
</protein>
<organism evidence="2 3">
    <name type="scientific">Forsythia ovata</name>
    <dbReference type="NCBI Taxonomy" id="205694"/>
    <lineage>
        <taxon>Eukaryota</taxon>
        <taxon>Viridiplantae</taxon>
        <taxon>Streptophyta</taxon>
        <taxon>Embryophyta</taxon>
        <taxon>Tracheophyta</taxon>
        <taxon>Spermatophyta</taxon>
        <taxon>Magnoliopsida</taxon>
        <taxon>eudicotyledons</taxon>
        <taxon>Gunneridae</taxon>
        <taxon>Pentapetalae</taxon>
        <taxon>asterids</taxon>
        <taxon>lamiids</taxon>
        <taxon>Lamiales</taxon>
        <taxon>Oleaceae</taxon>
        <taxon>Forsythieae</taxon>
        <taxon>Forsythia</taxon>
    </lineage>
</organism>
<evidence type="ECO:0000256" key="1">
    <source>
        <dbReference type="SAM" id="MobiDB-lite"/>
    </source>
</evidence>
<dbReference type="AlphaFoldDB" id="A0ABD1P1N5"/>